<organism evidence="2 3">
    <name type="scientific">Calocera cornea HHB12733</name>
    <dbReference type="NCBI Taxonomy" id="1353952"/>
    <lineage>
        <taxon>Eukaryota</taxon>
        <taxon>Fungi</taxon>
        <taxon>Dikarya</taxon>
        <taxon>Basidiomycota</taxon>
        <taxon>Agaricomycotina</taxon>
        <taxon>Dacrymycetes</taxon>
        <taxon>Dacrymycetales</taxon>
        <taxon>Dacrymycetaceae</taxon>
        <taxon>Calocera</taxon>
    </lineage>
</organism>
<feature type="region of interest" description="Disordered" evidence="1">
    <location>
        <begin position="35"/>
        <end position="60"/>
    </location>
</feature>
<reference evidence="2 3" key="1">
    <citation type="journal article" date="2016" name="Mol. Biol. Evol.">
        <title>Comparative Genomics of Early-Diverging Mushroom-Forming Fungi Provides Insights into the Origins of Lignocellulose Decay Capabilities.</title>
        <authorList>
            <person name="Nagy L.G."/>
            <person name="Riley R."/>
            <person name="Tritt A."/>
            <person name="Adam C."/>
            <person name="Daum C."/>
            <person name="Floudas D."/>
            <person name="Sun H."/>
            <person name="Yadav J.S."/>
            <person name="Pangilinan J."/>
            <person name="Larsson K.H."/>
            <person name="Matsuura K."/>
            <person name="Barry K."/>
            <person name="Labutti K."/>
            <person name="Kuo R."/>
            <person name="Ohm R.A."/>
            <person name="Bhattacharya S.S."/>
            <person name="Shirouzu T."/>
            <person name="Yoshinaga Y."/>
            <person name="Martin F.M."/>
            <person name="Grigoriev I.V."/>
            <person name="Hibbett D.S."/>
        </authorList>
    </citation>
    <scope>NUCLEOTIDE SEQUENCE [LARGE SCALE GENOMIC DNA]</scope>
    <source>
        <strain evidence="2 3">HHB12733</strain>
    </source>
</reference>
<evidence type="ECO:0000313" key="3">
    <source>
        <dbReference type="Proteomes" id="UP000076842"/>
    </source>
</evidence>
<gene>
    <name evidence="2" type="ORF">CALCODRAFT_487689</name>
</gene>
<dbReference type="InParanoid" id="A0A165CZ45"/>
<name>A0A165CZ45_9BASI</name>
<dbReference type="EMBL" id="KV424094">
    <property type="protein sequence ID" value="KZT51714.1"/>
    <property type="molecule type" value="Genomic_DNA"/>
</dbReference>
<evidence type="ECO:0000313" key="2">
    <source>
        <dbReference type="EMBL" id="KZT51714.1"/>
    </source>
</evidence>
<accession>A0A165CZ45</accession>
<keyword evidence="3" id="KW-1185">Reference proteome</keyword>
<dbReference type="Proteomes" id="UP000076842">
    <property type="component" value="Unassembled WGS sequence"/>
</dbReference>
<dbReference type="AlphaFoldDB" id="A0A165CZ45"/>
<sequence>MDGIDSAAGLFAAINGTFVGLNAAAAHHAESVELKTLSTAHPTDKPNAAEAQPTNEIRDVSGVESGAQTTAGYPAVHGVMVGFLFTGIMPPVEEGTGTKEE</sequence>
<evidence type="ECO:0000256" key="1">
    <source>
        <dbReference type="SAM" id="MobiDB-lite"/>
    </source>
</evidence>
<protein>
    <submittedName>
        <fullName evidence="2">Uncharacterized protein</fullName>
    </submittedName>
</protein>
<proteinExistence type="predicted"/>